<evidence type="ECO:0000313" key="3">
    <source>
        <dbReference type="Proteomes" id="UP000663826"/>
    </source>
</evidence>
<dbReference type="Proteomes" id="UP000663826">
    <property type="component" value="Unassembled WGS sequence"/>
</dbReference>
<proteinExistence type="predicted"/>
<dbReference type="AlphaFoldDB" id="A0A8H2ZWJ4"/>
<feature type="compositionally biased region" description="Polar residues" evidence="1">
    <location>
        <begin position="263"/>
        <end position="273"/>
    </location>
</feature>
<gene>
    <name evidence="2" type="ORF">RDB_LOCUS2863</name>
</gene>
<feature type="compositionally biased region" description="Basic and acidic residues" evidence="1">
    <location>
        <begin position="487"/>
        <end position="507"/>
    </location>
</feature>
<evidence type="ECO:0000313" key="2">
    <source>
        <dbReference type="EMBL" id="CAE6339990.1"/>
    </source>
</evidence>
<protein>
    <submittedName>
        <fullName evidence="2">Uncharacterized protein</fullName>
    </submittedName>
</protein>
<name>A0A8H2ZWJ4_9AGAM</name>
<sequence>MSGAQVNATATRALATKVADLEKKLTSLEITSAASQVKMDSYENRISSLEKAKEQAEHSAIVDAANFDAQTKRIDYLQSILQVSNAANQIQLPPSIFNDTEGLGANGDDDQLELLSQADASIEKDPSLRKVILQSLEQLCGVPNFRDLRYLVYPSVTEDHADWPSTTDANDQQIPLMRLNFTKAYSEPNNWAQIQKWVDRVVEHGAEITPEATEILRKASRQVILAGCKHRFKYLKGELQRKLRSAQTIDRGNSVPVGEDQGPANTPNTNIISDSQIDPALYASITLHMDGPGPYPETSLFDLRSRAHGKCEMRTRQREGLTGDNKAKFQDAKYDSFFTPGAQSDDETEYKVVDNAWVKTGKFISRAPEYESVERQMCRDAVSAVKDPNDRARPTERIRGDPKPGAPQKAESLLWATRKWMVDPTVLAEHPKWISKGLVIENGVAWGDATEPNLPKSRKRARKANNATAGATGPGPLAEQARSARRALNEAQKRAQELRDEEARNNNHDSMAVD</sequence>
<reference evidence="2" key="1">
    <citation type="submission" date="2021-01" db="EMBL/GenBank/DDBJ databases">
        <authorList>
            <person name="Kaushik A."/>
        </authorList>
    </citation>
    <scope>NUCLEOTIDE SEQUENCE</scope>
    <source>
        <strain evidence="2">AG1-1B</strain>
    </source>
</reference>
<organism evidence="2 3">
    <name type="scientific">Rhizoctonia solani</name>
    <dbReference type="NCBI Taxonomy" id="456999"/>
    <lineage>
        <taxon>Eukaryota</taxon>
        <taxon>Fungi</taxon>
        <taxon>Dikarya</taxon>
        <taxon>Basidiomycota</taxon>
        <taxon>Agaricomycotina</taxon>
        <taxon>Agaricomycetes</taxon>
        <taxon>Cantharellales</taxon>
        <taxon>Ceratobasidiaceae</taxon>
        <taxon>Rhizoctonia</taxon>
    </lineage>
</organism>
<evidence type="ECO:0000256" key="1">
    <source>
        <dbReference type="SAM" id="MobiDB-lite"/>
    </source>
</evidence>
<feature type="compositionally biased region" description="Basic and acidic residues" evidence="1">
    <location>
        <begin position="387"/>
        <end position="402"/>
    </location>
</feature>
<feature type="region of interest" description="Disordered" evidence="1">
    <location>
        <begin position="447"/>
        <end position="514"/>
    </location>
</feature>
<feature type="region of interest" description="Disordered" evidence="1">
    <location>
        <begin position="251"/>
        <end position="273"/>
    </location>
</feature>
<feature type="region of interest" description="Disordered" evidence="1">
    <location>
        <begin position="384"/>
        <end position="409"/>
    </location>
</feature>
<comment type="caution">
    <text evidence="2">The sequence shown here is derived from an EMBL/GenBank/DDBJ whole genome shotgun (WGS) entry which is preliminary data.</text>
</comment>
<accession>A0A8H2ZWJ4</accession>
<dbReference type="EMBL" id="CAJMWQ010000111">
    <property type="protein sequence ID" value="CAE6339990.1"/>
    <property type="molecule type" value="Genomic_DNA"/>
</dbReference>